<evidence type="ECO:0000259" key="13">
    <source>
        <dbReference type="Pfam" id="PF14748"/>
    </source>
</evidence>
<evidence type="ECO:0000313" key="14">
    <source>
        <dbReference type="EMBL" id="RJP72159.1"/>
    </source>
</evidence>
<comment type="pathway">
    <text evidence="8 11">Amino-acid biosynthesis; L-proline biosynthesis; L-proline from L-glutamate 5-semialdehyde: step 1/1.</text>
</comment>
<dbReference type="UniPathway" id="UPA00098">
    <property type="reaction ID" value="UER00361"/>
</dbReference>
<dbReference type="InterPro" id="IPR000304">
    <property type="entry name" value="Pyrroline-COOH_reductase"/>
</dbReference>
<gene>
    <name evidence="8" type="primary">proC</name>
    <name evidence="14" type="ORF">C4532_06390</name>
</gene>
<evidence type="ECO:0000256" key="7">
    <source>
        <dbReference type="ARBA" id="ARBA00023002"/>
    </source>
</evidence>
<keyword evidence="7 8" id="KW-0560">Oxidoreductase</keyword>
<dbReference type="InterPro" id="IPR008927">
    <property type="entry name" value="6-PGluconate_DH-like_C_sf"/>
</dbReference>
<protein>
    <recommendedName>
        <fullName evidence="8 9">Pyrroline-5-carboxylate reductase</fullName>
        <shortName evidence="8">P5C reductase</shortName>
        <shortName evidence="8">P5CR</shortName>
        <ecNumber evidence="8 9">1.5.1.2</ecNumber>
    </recommendedName>
    <alternativeName>
        <fullName evidence="8">PCA reductase</fullName>
    </alternativeName>
</protein>
<reference evidence="14 15" key="1">
    <citation type="journal article" date="2017" name="ISME J.">
        <title>Energy and carbon metabolisms in a deep terrestrial subsurface fluid microbial community.</title>
        <authorList>
            <person name="Momper L."/>
            <person name="Jungbluth S.P."/>
            <person name="Lee M.D."/>
            <person name="Amend J.P."/>
        </authorList>
    </citation>
    <scope>NUCLEOTIDE SEQUENCE [LARGE SCALE GENOMIC DNA]</scope>
    <source>
        <strain evidence="14">SURF_17</strain>
    </source>
</reference>
<dbReference type="NCBIfam" id="TIGR00112">
    <property type="entry name" value="proC"/>
    <property type="match status" value="1"/>
</dbReference>
<evidence type="ECO:0000259" key="12">
    <source>
        <dbReference type="Pfam" id="PF03807"/>
    </source>
</evidence>
<dbReference type="PROSITE" id="PS00521">
    <property type="entry name" value="P5CR"/>
    <property type="match status" value="1"/>
</dbReference>
<dbReference type="PANTHER" id="PTHR11645:SF0">
    <property type="entry name" value="PYRROLINE-5-CARBOXYLATE REDUCTASE 3"/>
    <property type="match status" value="1"/>
</dbReference>
<dbReference type="InterPro" id="IPR053790">
    <property type="entry name" value="P5CR-like_CS"/>
</dbReference>
<comment type="function">
    <text evidence="8">Catalyzes the reduction of 1-pyrroline-5-carboxylate (PCA) to L-proline.</text>
</comment>
<dbReference type="SUPFAM" id="SSF48179">
    <property type="entry name" value="6-phosphogluconate dehydrogenase C-terminal domain-like"/>
    <property type="match status" value="1"/>
</dbReference>
<evidence type="ECO:0000256" key="2">
    <source>
        <dbReference type="ARBA" id="ARBA00005525"/>
    </source>
</evidence>
<dbReference type="GO" id="GO:0005737">
    <property type="term" value="C:cytoplasm"/>
    <property type="evidence" value="ECO:0007669"/>
    <property type="project" value="UniProtKB-SubCell"/>
</dbReference>
<dbReference type="Pfam" id="PF14748">
    <property type="entry name" value="P5CR_dimer"/>
    <property type="match status" value="1"/>
</dbReference>
<dbReference type="InterPro" id="IPR028939">
    <property type="entry name" value="P5C_Rdtase_cat_N"/>
</dbReference>
<dbReference type="EMBL" id="QZKI01000048">
    <property type="protein sequence ID" value="RJP72159.1"/>
    <property type="molecule type" value="Genomic_DNA"/>
</dbReference>
<evidence type="ECO:0000256" key="8">
    <source>
        <dbReference type="HAMAP-Rule" id="MF_01925"/>
    </source>
</evidence>
<organism evidence="14 15">
    <name type="scientific">Candidatus Abyssobacteria bacterium SURF_17</name>
    <dbReference type="NCBI Taxonomy" id="2093361"/>
    <lineage>
        <taxon>Bacteria</taxon>
        <taxon>Pseudomonadati</taxon>
        <taxon>Candidatus Hydrogenedentota</taxon>
        <taxon>Candidatus Abyssobacteria</taxon>
    </lineage>
</organism>
<keyword evidence="6 8" id="KW-0521">NADP</keyword>
<keyword evidence="5 8" id="KW-0641">Proline biosynthesis</keyword>
<dbReference type="InterPro" id="IPR036291">
    <property type="entry name" value="NAD(P)-bd_dom_sf"/>
</dbReference>
<keyword evidence="4 8" id="KW-0028">Amino-acid biosynthesis</keyword>
<dbReference type="Pfam" id="PF03807">
    <property type="entry name" value="F420_oxidored"/>
    <property type="match status" value="1"/>
</dbReference>
<name>A0A419F277_9BACT</name>
<evidence type="ECO:0000256" key="6">
    <source>
        <dbReference type="ARBA" id="ARBA00022857"/>
    </source>
</evidence>
<dbReference type="SUPFAM" id="SSF51735">
    <property type="entry name" value="NAD(P)-binding Rossmann-fold domains"/>
    <property type="match status" value="1"/>
</dbReference>
<dbReference type="Proteomes" id="UP000285961">
    <property type="component" value="Unassembled WGS sequence"/>
</dbReference>
<dbReference type="FunFam" id="1.10.3730.10:FF:000001">
    <property type="entry name" value="Pyrroline-5-carboxylate reductase"/>
    <property type="match status" value="1"/>
</dbReference>
<comment type="catalytic activity">
    <reaction evidence="8">
        <text>L-proline + NAD(+) = (S)-1-pyrroline-5-carboxylate + NADH + 2 H(+)</text>
        <dbReference type="Rhea" id="RHEA:14105"/>
        <dbReference type="ChEBI" id="CHEBI:15378"/>
        <dbReference type="ChEBI" id="CHEBI:17388"/>
        <dbReference type="ChEBI" id="CHEBI:57540"/>
        <dbReference type="ChEBI" id="CHEBI:57945"/>
        <dbReference type="ChEBI" id="CHEBI:60039"/>
        <dbReference type="EC" id="1.5.1.2"/>
    </reaction>
</comment>
<proteinExistence type="inferred from homology"/>
<evidence type="ECO:0000256" key="9">
    <source>
        <dbReference type="NCBIfam" id="TIGR00112"/>
    </source>
</evidence>
<dbReference type="HAMAP" id="MF_01925">
    <property type="entry name" value="P5C_reductase"/>
    <property type="match status" value="1"/>
</dbReference>
<evidence type="ECO:0000256" key="5">
    <source>
        <dbReference type="ARBA" id="ARBA00022650"/>
    </source>
</evidence>
<comment type="catalytic activity">
    <reaction evidence="8 11">
        <text>L-proline + NADP(+) = (S)-1-pyrroline-5-carboxylate + NADPH + 2 H(+)</text>
        <dbReference type="Rhea" id="RHEA:14109"/>
        <dbReference type="ChEBI" id="CHEBI:15378"/>
        <dbReference type="ChEBI" id="CHEBI:17388"/>
        <dbReference type="ChEBI" id="CHEBI:57783"/>
        <dbReference type="ChEBI" id="CHEBI:58349"/>
        <dbReference type="ChEBI" id="CHEBI:60039"/>
        <dbReference type="EC" id="1.5.1.2"/>
    </reaction>
</comment>
<evidence type="ECO:0000256" key="4">
    <source>
        <dbReference type="ARBA" id="ARBA00022605"/>
    </source>
</evidence>
<dbReference type="FunFam" id="3.40.50.720:FF:000190">
    <property type="entry name" value="Pyrroline-5-carboxylate reductase"/>
    <property type="match status" value="1"/>
</dbReference>
<feature type="domain" description="Pyrroline-5-carboxylate reductase catalytic N-terminal" evidence="12">
    <location>
        <begin position="8"/>
        <end position="103"/>
    </location>
</feature>
<feature type="binding site" evidence="10">
    <location>
        <begin position="74"/>
        <end position="77"/>
    </location>
    <ligand>
        <name>NADP(+)</name>
        <dbReference type="ChEBI" id="CHEBI:58349"/>
    </ligand>
</feature>
<keyword evidence="3 8" id="KW-0963">Cytoplasm</keyword>
<evidence type="ECO:0000256" key="11">
    <source>
        <dbReference type="RuleBase" id="RU003903"/>
    </source>
</evidence>
<dbReference type="Gene3D" id="1.10.3730.10">
    <property type="entry name" value="ProC C-terminal domain-like"/>
    <property type="match status" value="1"/>
</dbReference>
<dbReference type="PIRSF" id="PIRSF000193">
    <property type="entry name" value="Pyrrol-5-carb_rd"/>
    <property type="match status" value="1"/>
</dbReference>
<comment type="subcellular location">
    <subcellularLocation>
        <location evidence="1 8">Cytoplasm</location>
    </subcellularLocation>
</comment>
<comment type="caution">
    <text evidence="14">The sequence shown here is derived from an EMBL/GenBank/DDBJ whole genome shotgun (WGS) entry which is preliminary data.</text>
</comment>
<dbReference type="Gene3D" id="3.40.50.720">
    <property type="entry name" value="NAD(P)-binding Rossmann-like Domain"/>
    <property type="match status" value="1"/>
</dbReference>
<feature type="domain" description="Pyrroline-5-carboxylate reductase dimerisation" evidence="13">
    <location>
        <begin position="166"/>
        <end position="270"/>
    </location>
</feature>
<evidence type="ECO:0000313" key="15">
    <source>
        <dbReference type="Proteomes" id="UP000285961"/>
    </source>
</evidence>
<dbReference type="GO" id="GO:0004735">
    <property type="term" value="F:pyrroline-5-carboxylate reductase activity"/>
    <property type="evidence" value="ECO:0007669"/>
    <property type="project" value="UniProtKB-UniRule"/>
</dbReference>
<dbReference type="AlphaFoldDB" id="A0A419F277"/>
<dbReference type="GO" id="GO:0055129">
    <property type="term" value="P:L-proline biosynthetic process"/>
    <property type="evidence" value="ECO:0007669"/>
    <property type="project" value="UniProtKB-UniRule"/>
</dbReference>
<evidence type="ECO:0000256" key="3">
    <source>
        <dbReference type="ARBA" id="ARBA00022490"/>
    </source>
</evidence>
<dbReference type="EC" id="1.5.1.2" evidence="8 9"/>
<evidence type="ECO:0000256" key="10">
    <source>
        <dbReference type="PIRSR" id="PIRSR000193-1"/>
    </source>
</evidence>
<evidence type="ECO:0000256" key="1">
    <source>
        <dbReference type="ARBA" id="ARBA00004496"/>
    </source>
</evidence>
<feature type="binding site" evidence="10">
    <location>
        <begin position="12"/>
        <end position="17"/>
    </location>
    <ligand>
        <name>NADP(+)</name>
        <dbReference type="ChEBI" id="CHEBI:58349"/>
    </ligand>
</feature>
<dbReference type="InterPro" id="IPR029036">
    <property type="entry name" value="P5CR_dimer"/>
</dbReference>
<dbReference type="PANTHER" id="PTHR11645">
    <property type="entry name" value="PYRROLINE-5-CARBOXYLATE REDUCTASE"/>
    <property type="match status" value="1"/>
</dbReference>
<sequence>MRSMPSRKLGVIGVGNMGSAILRGVIKAGLFRPDEVTICDLVAEKAAGLASELKINLARTASDAARAASTVLLAVKPQTMGECLSEVGDIIDGSRLVISIAAGISTEFIEKRVRPNARVVRAMPNTPALVGAGATAICGGTHATPQDLAEAELLFGALGKVYRVDESLMDAVTAVSGSGPAYLFLFAECLERAALACGLPASETGDLVTQTLFGASKLLRESDEHPSVLRARVTSPGGTTEAAIAAFNERGLDEIVRTAVTSALERARELGGVKKR</sequence>
<comment type="similarity">
    <text evidence="2 8 11">Belongs to the pyrroline-5-carboxylate reductase family.</text>
</comment>
<accession>A0A419F277</accession>